<keyword evidence="2 7" id="KW-0808">Transferase</keyword>
<proteinExistence type="inferred from homology"/>
<sequence length="199" mass="23797">MKTPTKLQRLKANFQSLKMLYNKTMRRIGFLLVYVTFALILYVAYLYFSVILPLHKDDTKFLRITERVYALCLFFSIFELFFKTVSTKPGTPPRSLLSKKEQRTLKRFHENQQKKEQNPVKEYVPPNLLGYRWCSICQKAKPPRTRHDKISNSCVLRLDHYCVRNFHFFLILFPVTKAKETYSKMKISRNNNHLHLKLN</sequence>
<gene>
    <name evidence="9" type="ORF">M0813_22086</name>
</gene>
<reference evidence="9" key="1">
    <citation type="submission" date="2022-08" db="EMBL/GenBank/DDBJ databases">
        <title>Novel sulfate-reducing endosymbionts in the free-living metamonad Anaeramoeba.</title>
        <authorList>
            <person name="Jerlstrom-Hultqvist J."/>
            <person name="Cepicka I."/>
            <person name="Gallot-Lavallee L."/>
            <person name="Salas-Leiva D."/>
            <person name="Curtis B.A."/>
            <person name="Zahonova K."/>
            <person name="Pipaliya S."/>
            <person name="Dacks J."/>
            <person name="Roger A.J."/>
        </authorList>
    </citation>
    <scope>NUCLEOTIDE SEQUENCE</scope>
    <source>
        <strain evidence="9">Schooner1</strain>
    </source>
</reference>
<comment type="catalytic activity">
    <reaction evidence="7">
        <text>L-cysteinyl-[protein] + hexadecanoyl-CoA = S-hexadecanoyl-L-cysteinyl-[protein] + CoA</text>
        <dbReference type="Rhea" id="RHEA:36683"/>
        <dbReference type="Rhea" id="RHEA-COMP:10131"/>
        <dbReference type="Rhea" id="RHEA-COMP:11032"/>
        <dbReference type="ChEBI" id="CHEBI:29950"/>
        <dbReference type="ChEBI" id="CHEBI:57287"/>
        <dbReference type="ChEBI" id="CHEBI:57379"/>
        <dbReference type="ChEBI" id="CHEBI:74151"/>
        <dbReference type="EC" id="2.3.1.225"/>
    </reaction>
</comment>
<dbReference type="EC" id="2.3.1.225" evidence="7"/>
<comment type="subcellular location">
    <subcellularLocation>
        <location evidence="1">Membrane</location>
        <topology evidence="1">Multi-pass membrane protein</topology>
    </subcellularLocation>
</comment>
<keyword evidence="10" id="KW-1185">Reference proteome</keyword>
<feature type="transmembrane region" description="Helical" evidence="7">
    <location>
        <begin position="68"/>
        <end position="85"/>
    </location>
</feature>
<comment type="domain">
    <text evidence="7">The DHHC domain is required for palmitoyltransferase activity.</text>
</comment>
<evidence type="ECO:0000259" key="8">
    <source>
        <dbReference type="Pfam" id="PF01529"/>
    </source>
</evidence>
<evidence type="ECO:0000256" key="1">
    <source>
        <dbReference type="ARBA" id="ARBA00004141"/>
    </source>
</evidence>
<keyword evidence="6 7" id="KW-0012">Acyltransferase</keyword>
<evidence type="ECO:0000313" key="10">
    <source>
        <dbReference type="Proteomes" id="UP001150062"/>
    </source>
</evidence>
<evidence type="ECO:0000313" key="9">
    <source>
        <dbReference type="EMBL" id="KAJ6243647.1"/>
    </source>
</evidence>
<comment type="similarity">
    <text evidence="7">Belongs to the DHHC palmitoyltransferase family.</text>
</comment>
<evidence type="ECO:0000256" key="2">
    <source>
        <dbReference type="ARBA" id="ARBA00022679"/>
    </source>
</evidence>
<dbReference type="Pfam" id="PF01529">
    <property type="entry name" value="DHHC"/>
    <property type="match status" value="1"/>
</dbReference>
<accession>A0ABQ8YGD0</accession>
<evidence type="ECO:0000256" key="4">
    <source>
        <dbReference type="ARBA" id="ARBA00022989"/>
    </source>
</evidence>
<organism evidence="9 10">
    <name type="scientific">Anaeramoeba flamelloides</name>
    <dbReference type="NCBI Taxonomy" id="1746091"/>
    <lineage>
        <taxon>Eukaryota</taxon>
        <taxon>Metamonada</taxon>
        <taxon>Anaeramoebidae</taxon>
        <taxon>Anaeramoeba</taxon>
    </lineage>
</organism>
<feature type="domain" description="Palmitoyltransferase DHHC" evidence="8">
    <location>
        <begin position="132"/>
        <end position="163"/>
    </location>
</feature>
<evidence type="ECO:0000256" key="5">
    <source>
        <dbReference type="ARBA" id="ARBA00023136"/>
    </source>
</evidence>
<dbReference type="Proteomes" id="UP001150062">
    <property type="component" value="Unassembled WGS sequence"/>
</dbReference>
<evidence type="ECO:0000256" key="7">
    <source>
        <dbReference type="RuleBase" id="RU079119"/>
    </source>
</evidence>
<keyword evidence="3 7" id="KW-0812">Transmembrane</keyword>
<keyword evidence="5 7" id="KW-0472">Membrane</keyword>
<dbReference type="InterPro" id="IPR039859">
    <property type="entry name" value="PFA4/ZDH16/20/ERF2-like"/>
</dbReference>
<name>A0ABQ8YGD0_9EUKA</name>
<comment type="caution">
    <text evidence="9">The sequence shown here is derived from an EMBL/GenBank/DDBJ whole genome shotgun (WGS) entry which is preliminary data.</text>
</comment>
<evidence type="ECO:0000256" key="6">
    <source>
        <dbReference type="ARBA" id="ARBA00023315"/>
    </source>
</evidence>
<feature type="transmembrane region" description="Helical" evidence="7">
    <location>
        <begin position="28"/>
        <end position="48"/>
    </location>
</feature>
<dbReference type="PANTHER" id="PTHR12246">
    <property type="entry name" value="PALMITOYLTRANSFERASE ZDHHC16"/>
    <property type="match status" value="1"/>
</dbReference>
<dbReference type="EMBL" id="JAOAOG010000168">
    <property type="protein sequence ID" value="KAJ6243647.1"/>
    <property type="molecule type" value="Genomic_DNA"/>
</dbReference>
<evidence type="ECO:0000256" key="3">
    <source>
        <dbReference type="ARBA" id="ARBA00022692"/>
    </source>
</evidence>
<protein>
    <recommendedName>
        <fullName evidence="7">Palmitoyltransferase</fullName>
        <ecNumber evidence="7">2.3.1.225</ecNumber>
    </recommendedName>
</protein>
<keyword evidence="4 7" id="KW-1133">Transmembrane helix</keyword>
<dbReference type="InterPro" id="IPR001594">
    <property type="entry name" value="Palmitoyltrfase_DHHC"/>
</dbReference>
<dbReference type="PROSITE" id="PS50216">
    <property type="entry name" value="DHHC"/>
    <property type="match status" value="1"/>
</dbReference>